<evidence type="ECO:0000313" key="1">
    <source>
        <dbReference type="EMBL" id="KAK2184974.1"/>
    </source>
</evidence>
<comment type="caution">
    <text evidence="1">The sequence shown here is derived from an EMBL/GenBank/DDBJ whole genome shotgun (WGS) entry which is preliminary data.</text>
</comment>
<keyword evidence="2" id="KW-1185">Reference proteome</keyword>
<sequence length="14" mass="1711">MHARTHTRAYTHTQ</sequence>
<name>A0AAD9NYU7_RIDPI</name>
<reference evidence="1" key="1">
    <citation type="journal article" date="2023" name="Mol. Biol. Evol.">
        <title>Third-Generation Sequencing Reveals the Adaptive Role of the Epigenome in Three Deep-Sea Polychaetes.</title>
        <authorList>
            <person name="Perez M."/>
            <person name="Aroh O."/>
            <person name="Sun Y."/>
            <person name="Lan Y."/>
            <person name="Juniper S.K."/>
            <person name="Young C.R."/>
            <person name="Angers B."/>
            <person name="Qian P.Y."/>
        </authorList>
    </citation>
    <scope>NUCLEOTIDE SEQUENCE</scope>
    <source>
        <strain evidence="1">R07B-5</strain>
    </source>
</reference>
<gene>
    <name evidence="1" type="ORF">NP493_242g03089</name>
</gene>
<protein>
    <submittedName>
        <fullName evidence="1">Uncharacterized protein</fullName>
    </submittedName>
</protein>
<dbReference type="Proteomes" id="UP001209878">
    <property type="component" value="Unassembled WGS sequence"/>
</dbReference>
<dbReference type="EMBL" id="JAODUO010000248">
    <property type="protein sequence ID" value="KAK2184974.1"/>
    <property type="molecule type" value="Genomic_DNA"/>
</dbReference>
<accession>A0AAD9NYU7</accession>
<evidence type="ECO:0000313" key="2">
    <source>
        <dbReference type="Proteomes" id="UP001209878"/>
    </source>
</evidence>
<proteinExistence type="predicted"/>
<organism evidence="1 2">
    <name type="scientific">Ridgeia piscesae</name>
    <name type="common">Tubeworm</name>
    <dbReference type="NCBI Taxonomy" id="27915"/>
    <lineage>
        <taxon>Eukaryota</taxon>
        <taxon>Metazoa</taxon>
        <taxon>Spiralia</taxon>
        <taxon>Lophotrochozoa</taxon>
        <taxon>Annelida</taxon>
        <taxon>Polychaeta</taxon>
        <taxon>Sedentaria</taxon>
        <taxon>Canalipalpata</taxon>
        <taxon>Sabellida</taxon>
        <taxon>Siboglinidae</taxon>
        <taxon>Ridgeia</taxon>
    </lineage>
</organism>